<dbReference type="RefSeq" id="XP_018694093.1">
    <property type="nucleotide sequence ID" value="XM_018837240.1"/>
</dbReference>
<feature type="domain" description="BZIP" evidence="2">
    <location>
        <begin position="146"/>
        <end position="209"/>
    </location>
</feature>
<keyword evidence="4" id="KW-1185">Reference proteome</keyword>
<evidence type="ECO:0000313" key="4">
    <source>
        <dbReference type="Proteomes" id="UP000078343"/>
    </source>
</evidence>
<organism evidence="3 4">
    <name type="scientific">Fonsecaea erecta</name>
    <dbReference type="NCBI Taxonomy" id="1367422"/>
    <lineage>
        <taxon>Eukaryota</taxon>
        <taxon>Fungi</taxon>
        <taxon>Dikarya</taxon>
        <taxon>Ascomycota</taxon>
        <taxon>Pezizomycotina</taxon>
        <taxon>Eurotiomycetes</taxon>
        <taxon>Chaetothyriomycetidae</taxon>
        <taxon>Chaetothyriales</taxon>
        <taxon>Herpotrichiellaceae</taxon>
        <taxon>Fonsecaea</taxon>
    </lineage>
</organism>
<dbReference type="InterPro" id="IPR004827">
    <property type="entry name" value="bZIP"/>
</dbReference>
<feature type="region of interest" description="Disordered" evidence="1">
    <location>
        <begin position="110"/>
        <end position="168"/>
    </location>
</feature>
<dbReference type="Proteomes" id="UP000078343">
    <property type="component" value="Unassembled WGS sequence"/>
</dbReference>
<dbReference type="OrthoDB" id="4155672at2759"/>
<dbReference type="Gene3D" id="1.20.5.170">
    <property type="match status" value="1"/>
</dbReference>
<dbReference type="AlphaFoldDB" id="A0A178ZMX8"/>
<protein>
    <recommendedName>
        <fullName evidence="2">BZIP domain-containing protein</fullName>
    </recommendedName>
</protein>
<reference evidence="3 4" key="1">
    <citation type="submission" date="2016-04" db="EMBL/GenBank/DDBJ databases">
        <title>Draft genome of Fonsecaea erecta CBS 125763.</title>
        <authorList>
            <person name="Weiss V.A."/>
            <person name="Vicente V.A."/>
            <person name="Raittz R.T."/>
            <person name="Moreno L.F."/>
            <person name="De Souza E.M."/>
            <person name="Pedrosa F.O."/>
            <person name="Steffens M.B."/>
            <person name="Faoro H."/>
            <person name="Tadra-Sfeir M.Z."/>
            <person name="Najafzadeh M.J."/>
            <person name="Felipe M.S."/>
            <person name="Teixeira M."/>
            <person name="Sun J."/>
            <person name="Xi L."/>
            <person name="Gomes R."/>
            <person name="De Azevedo C.M."/>
            <person name="Salgado C.G."/>
            <person name="Da Silva M.B."/>
            <person name="Nascimento M.F."/>
            <person name="Queiroz-Telles F."/>
            <person name="Attili D.S."/>
            <person name="Gorbushina A."/>
        </authorList>
    </citation>
    <scope>NUCLEOTIDE SEQUENCE [LARGE SCALE GENOMIC DNA]</scope>
    <source>
        <strain evidence="3 4">CBS 125763</strain>
    </source>
</reference>
<evidence type="ECO:0000259" key="2">
    <source>
        <dbReference type="PROSITE" id="PS50217"/>
    </source>
</evidence>
<dbReference type="PROSITE" id="PS00036">
    <property type="entry name" value="BZIP_BASIC"/>
    <property type="match status" value="1"/>
</dbReference>
<evidence type="ECO:0000313" key="3">
    <source>
        <dbReference type="EMBL" id="OAP60726.1"/>
    </source>
</evidence>
<dbReference type="GeneID" id="30009896"/>
<sequence length="240" mass="26543">MQQDQRPSRFAAAAVNLSRRSDNHGPPQHYMLSPRQILMEGFSHLSVGDVNPHPTLLDRHASQSSNPSVASLDSQFVPDINWQPPGSIHIPSLQDVAWWLEPFGDDVHDLPPDADLSTTVPGESSQLASPLDGSSPCTGQVDARLDRKKERRREQNRQAQRRHRERRNLNFCLTQGKVRELQAALATALEQQQVVKQENTHLRGRLASLQAEVDSLRTSISPAAFGDGGLGTPSEFELGT</sequence>
<dbReference type="InterPro" id="IPR046347">
    <property type="entry name" value="bZIP_sf"/>
</dbReference>
<accession>A0A178ZMX8</accession>
<dbReference type="EMBL" id="LVYI01000004">
    <property type="protein sequence ID" value="OAP60726.1"/>
    <property type="molecule type" value="Genomic_DNA"/>
</dbReference>
<gene>
    <name evidence="3" type="ORF">AYL99_05728</name>
</gene>
<feature type="compositionally biased region" description="Basic and acidic residues" evidence="1">
    <location>
        <begin position="143"/>
        <end position="156"/>
    </location>
</feature>
<dbReference type="SUPFAM" id="SSF57959">
    <property type="entry name" value="Leucine zipper domain"/>
    <property type="match status" value="1"/>
</dbReference>
<dbReference type="GO" id="GO:0003700">
    <property type="term" value="F:DNA-binding transcription factor activity"/>
    <property type="evidence" value="ECO:0007669"/>
    <property type="project" value="InterPro"/>
</dbReference>
<feature type="compositionally biased region" description="Polar residues" evidence="1">
    <location>
        <begin position="116"/>
        <end position="128"/>
    </location>
</feature>
<name>A0A178ZMX8_9EURO</name>
<evidence type="ECO:0000256" key="1">
    <source>
        <dbReference type="SAM" id="MobiDB-lite"/>
    </source>
</evidence>
<comment type="caution">
    <text evidence="3">The sequence shown here is derived from an EMBL/GenBank/DDBJ whole genome shotgun (WGS) entry which is preliminary data.</text>
</comment>
<proteinExistence type="predicted"/>
<dbReference type="PROSITE" id="PS50217">
    <property type="entry name" value="BZIP"/>
    <property type="match status" value="1"/>
</dbReference>